<dbReference type="OrthoDB" id="2380925at2759"/>
<proteinExistence type="predicted"/>
<organism evidence="1 2">
    <name type="scientific">Diversispora epigaea</name>
    <dbReference type="NCBI Taxonomy" id="1348612"/>
    <lineage>
        <taxon>Eukaryota</taxon>
        <taxon>Fungi</taxon>
        <taxon>Fungi incertae sedis</taxon>
        <taxon>Mucoromycota</taxon>
        <taxon>Glomeromycotina</taxon>
        <taxon>Glomeromycetes</taxon>
        <taxon>Diversisporales</taxon>
        <taxon>Diversisporaceae</taxon>
        <taxon>Diversispora</taxon>
    </lineage>
</organism>
<gene>
    <name evidence="1" type="ORF">Glove_30g118</name>
</gene>
<keyword evidence="2" id="KW-1185">Reference proteome</keyword>
<sequence length="593" mass="70666">MVSCLDIAKKADSIYFFVDNEQTKCSELAGYRQIEDNFELGLRNRAFLSELDSKELKDNELERLTMFSIVDSFDSVPLHTKTTPLSFKHKAITLKSWVEINYLVLDETKWKDYCQLPGIHSKETPSDWMKRIWDRLMDYKNRDSFDSVPLHTKTTPLSFKHKAITLKSWVEINYLVLDETKWKDYCQLPGIHSKETPSDWMKRIWDRLMDYKNRGHLAGSMKRYIIANKMKYLWEGDLGHAVGVNIAICYSCNKLVYSNIGCKYGICHFMDKHWSTNCTGNAYCDISFRDYIEFKNKLKSGLTNSFDEKQAIRRYELWMQNAIRRVKRAREIGRKIRAVKVIQEKWLEYFYRPDGLCASELALHYQLLWTVREEMRCKYGICHFMDKHWSTNCTGNAYCDISFRDYIEFKNKLKSGLTNSFDEKQAIRRYELWMQNAIRRVKRAREIGRKIRAVKVIQEKWLEYFYRPDGLCASELALHYQLLWTVREEMRQINNFLDSICIMKFNKAYSDLINKLPPSLVNEAWKRLLSRKKSPMTEEEASTINLIVELFLRHEVNRYQKKLKYQRKSLPLFKNSLYDIDMPDQETLSPAFW</sequence>
<name>A0A397JLW6_9GLOM</name>
<dbReference type="Proteomes" id="UP000266861">
    <property type="component" value="Unassembled WGS sequence"/>
</dbReference>
<dbReference type="EMBL" id="PQFF01000028">
    <property type="protein sequence ID" value="RHZ87808.1"/>
    <property type="molecule type" value="Genomic_DNA"/>
</dbReference>
<reference evidence="1 2" key="1">
    <citation type="submission" date="2018-08" db="EMBL/GenBank/DDBJ databases">
        <title>Genome and evolution of the arbuscular mycorrhizal fungus Diversispora epigaea (formerly Glomus versiforme) and its bacterial endosymbionts.</title>
        <authorList>
            <person name="Sun X."/>
            <person name="Fei Z."/>
            <person name="Harrison M."/>
        </authorList>
    </citation>
    <scope>NUCLEOTIDE SEQUENCE [LARGE SCALE GENOMIC DNA]</scope>
    <source>
        <strain evidence="1 2">IT104</strain>
    </source>
</reference>
<protein>
    <submittedName>
        <fullName evidence="1">Uncharacterized protein</fullName>
    </submittedName>
</protein>
<evidence type="ECO:0000313" key="2">
    <source>
        <dbReference type="Proteomes" id="UP000266861"/>
    </source>
</evidence>
<accession>A0A397JLW6</accession>
<evidence type="ECO:0000313" key="1">
    <source>
        <dbReference type="EMBL" id="RHZ87808.1"/>
    </source>
</evidence>
<comment type="caution">
    <text evidence="1">The sequence shown here is derived from an EMBL/GenBank/DDBJ whole genome shotgun (WGS) entry which is preliminary data.</text>
</comment>
<dbReference type="AlphaFoldDB" id="A0A397JLW6"/>